<protein>
    <recommendedName>
        <fullName evidence="8">Tryptophan--tRNA ligase</fullName>
        <ecNumber evidence="8">6.1.1.2</ecNumber>
    </recommendedName>
    <alternativeName>
        <fullName evidence="8">Tryptophanyl-tRNA synthetase</fullName>
        <shortName evidence="8">TrpRS</shortName>
    </alternativeName>
</protein>
<feature type="binding site" evidence="8">
    <location>
        <position position="154"/>
    </location>
    <ligand>
        <name>L-tryptophan</name>
        <dbReference type="ChEBI" id="CHEBI:57912"/>
    </ligand>
</feature>
<dbReference type="PANTHER" id="PTHR43766">
    <property type="entry name" value="TRYPTOPHAN--TRNA LIGASE, MITOCHONDRIAL"/>
    <property type="match status" value="1"/>
</dbReference>
<dbReference type="GO" id="GO:0005524">
    <property type="term" value="F:ATP binding"/>
    <property type="evidence" value="ECO:0007669"/>
    <property type="project" value="UniProtKB-UniRule"/>
</dbReference>
<dbReference type="FunFam" id="1.10.240.10:FF:000002">
    <property type="entry name" value="Tryptophan--tRNA ligase"/>
    <property type="match status" value="1"/>
</dbReference>
<dbReference type="InterPro" id="IPR050203">
    <property type="entry name" value="Trp-tRNA_synthetase"/>
</dbReference>
<organism evidence="10 11">
    <name type="scientific">Promicromonospora citrea</name>
    <dbReference type="NCBI Taxonomy" id="43677"/>
    <lineage>
        <taxon>Bacteria</taxon>
        <taxon>Bacillati</taxon>
        <taxon>Actinomycetota</taxon>
        <taxon>Actinomycetes</taxon>
        <taxon>Micrococcales</taxon>
        <taxon>Promicromonosporaceae</taxon>
        <taxon>Promicromonospora</taxon>
    </lineage>
</organism>
<name>A0A8H9GH12_9MICO</name>
<dbReference type="GO" id="GO:0005829">
    <property type="term" value="C:cytosol"/>
    <property type="evidence" value="ECO:0007669"/>
    <property type="project" value="TreeGrafter"/>
</dbReference>
<dbReference type="AlphaFoldDB" id="A0A8H9GH12"/>
<evidence type="ECO:0000256" key="7">
    <source>
        <dbReference type="ARBA" id="ARBA00049929"/>
    </source>
</evidence>
<comment type="subunit">
    <text evidence="8">Homodimer.</text>
</comment>
<keyword evidence="2 8" id="KW-0436">Ligase</keyword>
<accession>A0A8H9GH12</accession>
<comment type="similarity">
    <text evidence="1 8 9">Belongs to the class-I aminoacyl-tRNA synthetase family.</text>
</comment>
<feature type="short sequence motif" description="'KMSKS' region" evidence="8">
    <location>
        <begin position="215"/>
        <end position="219"/>
    </location>
</feature>
<dbReference type="CDD" id="cd00806">
    <property type="entry name" value="TrpRS_core"/>
    <property type="match status" value="1"/>
</dbReference>
<dbReference type="PRINTS" id="PR01039">
    <property type="entry name" value="TRNASYNTHTRP"/>
</dbReference>
<comment type="caution">
    <text evidence="10">The sequence shown here is derived from an EMBL/GenBank/DDBJ whole genome shotgun (WGS) entry which is preliminary data.</text>
</comment>
<dbReference type="EC" id="6.1.1.2" evidence="8"/>
<feature type="binding site" evidence="8">
    <location>
        <begin position="215"/>
        <end position="219"/>
    </location>
    <ligand>
        <name>ATP</name>
        <dbReference type="ChEBI" id="CHEBI:30616"/>
    </ligand>
</feature>
<dbReference type="InterPro" id="IPR024109">
    <property type="entry name" value="Trp-tRNA-ligase_bac-type"/>
</dbReference>
<evidence type="ECO:0000256" key="6">
    <source>
        <dbReference type="ARBA" id="ARBA00023146"/>
    </source>
</evidence>
<proteinExistence type="inferred from homology"/>
<dbReference type="Pfam" id="PF00579">
    <property type="entry name" value="tRNA-synt_1b"/>
    <property type="match status" value="1"/>
</dbReference>
<comment type="catalytic activity">
    <reaction evidence="7 8">
        <text>tRNA(Trp) + L-tryptophan + ATP = L-tryptophyl-tRNA(Trp) + AMP + diphosphate + H(+)</text>
        <dbReference type="Rhea" id="RHEA:24080"/>
        <dbReference type="Rhea" id="RHEA-COMP:9671"/>
        <dbReference type="Rhea" id="RHEA-COMP:9705"/>
        <dbReference type="ChEBI" id="CHEBI:15378"/>
        <dbReference type="ChEBI" id="CHEBI:30616"/>
        <dbReference type="ChEBI" id="CHEBI:33019"/>
        <dbReference type="ChEBI" id="CHEBI:57912"/>
        <dbReference type="ChEBI" id="CHEBI:78442"/>
        <dbReference type="ChEBI" id="CHEBI:78535"/>
        <dbReference type="ChEBI" id="CHEBI:456215"/>
        <dbReference type="EC" id="6.1.1.2"/>
    </reaction>
</comment>
<evidence type="ECO:0000256" key="4">
    <source>
        <dbReference type="ARBA" id="ARBA00022840"/>
    </source>
</evidence>
<dbReference type="GO" id="GO:0004830">
    <property type="term" value="F:tryptophan-tRNA ligase activity"/>
    <property type="evidence" value="ECO:0007669"/>
    <property type="project" value="UniProtKB-UniRule"/>
</dbReference>
<gene>
    <name evidence="8 10" type="primary">trpS</name>
    <name evidence="10" type="ORF">GCM10010102_20940</name>
</gene>
<dbReference type="NCBIfam" id="TIGR00233">
    <property type="entry name" value="trpS"/>
    <property type="match status" value="1"/>
</dbReference>
<feature type="binding site" evidence="8">
    <location>
        <begin position="37"/>
        <end position="38"/>
    </location>
    <ligand>
        <name>ATP</name>
        <dbReference type="ChEBI" id="CHEBI:30616"/>
    </ligand>
</feature>
<feature type="binding site" evidence="8">
    <location>
        <begin position="166"/>
        <end position="168"/>
    </location>
    <ligand>
        <name>ATP</name>
        <dbReference type="ChEBI" id="CHEBI:30616"/>
    </ligand>
</feature>
<dbReference type="InterPro" id="IPR014729">
    <property type="entry name" value="Rossmann-like_a/b/a_fold"/>
</dbReference>
<sequence length="357" mass="38526">MSTDSPTAAGAAADAGRTTRQRIFSGMQPTDGSLHLGNYIGALSQWIALQDSYDALYCVVDLHALTVNPDPALLRERTRRTAAQYLAGGIDPERSVLFVQSHVAAHAELAWLLSCQTGFGEASRMTQFKDKSAKQGSDGTTVGLFTYPVLMAADILLYDAALVPVGEDQRQHLELTRDLAQRLNTRFGDGTAVVPEAHIVKAVAKIQDLQDPGAKMSKSSTGGKGVVWLLEDPKKAVKAIKSAVTDADESYGVRFDPVAKPGISNLLTIFSAVTGRDVDEIATEYDGRGYGYLKVDLADAVVAFLEPFQARANTYLADPAQLDKVLADGADRAREIAQPVLERLYERFGLLPARGER</sequence>
<feature type="binding site" evidence="8">
    <location>
        <begin position="28"/>
        <end position="30"/>
    </location>
    <ligand>
        <name>ATP</name>
        <dbReference type="ChEBI" id="CHEBI:30616"/>
    </ligand>
</feature>
<keyword evidence="8" id="KW-0963">Cytoplasm</keyword>
<evidence type="ECO:0000313" key="10">
    <source>
        <dbReference type="EMBL" id="GGM25141.1"/>
    </source>
</evidence>
<evidence type="ECO:0000256" key="1">
    <source>
        <dbReference type="ARBA" id="ARBA00005594"/>
    </source>
</evidence>
<evidence type="ECO:0000256" key="5">
    <source>
        <dbReference type="ARBA" id="ARBA00022917"/>
    </source>
</evidence>
<keyword evidence="4 8" id="KW-0067">ATP-binding</keyword>
<dbReference type="SUPFAM" id="SSF52374">
    <property type="entry name" value="Nucleotidylyl transferase"/>
    <property type="match status" value="1"/>
</dbReference>
<comment type="function">
    <text evidence="8">Catalyzes the attachment of tryptophan to tRNA(Trp).</text>
</comment>
<keyword evidence="6 8" id="KW-0030">Aminoacyl-tRNA synthetase</keyword>
<dbReference type="Gene3D" id="1.10.240.10">
    <property type="entry name" value="Tyrosyl-Transfer RNA Synthetase"/>
    <property type="match status" value="1"/>
</dbReference>
<evidence type="ECO:0000256" key="8">
    <source>
        <dbReference type="HAMAP-Rule" id="MF_00140"/>
    </source>
</evidence>
<keyword evidence="3 8" id="KW-0547">Nucleotide-binding</keyword>
<dbReference type="RefSeq" id="WP_171105094.1">
    <property type="nucleotide sequence ID" value="NZ_BMPT01000007.1"/>
</dbReference>
<comment type="subcellular location">
    <subcellularLocation>
        <location evidence="8">Cytoplasm</location>
    </subcellularLocation>
</comment>
<dbReference type="InterPro" id="IPR002305">
    <property type="entry name" value="aa-tRNA-synth_Ic"/>
</dbReference>
<evidence type="ECO:0000256" key="9">
    <source>
        <dbReference type="RuleBase" id="RU363036"/>
    </source>
</evidence>
<dbReference type="PANTHER" id="PTHR43766:SF1">
    <property type="entry name" value="TRYPTOPHAN--TRNA LIGASE, MITOCHONDRIAL"/>
    <property type="match status" value="1"/>
</dbReference>
<evidence type="ECO:0000313" key="11">
    <source>
        <dbReference type="Proteomes" id="UP000655589"/>
    </source>
</evidence>
<dbReference type="GO" id="GO:0006436">
    <property type="term" value="P:tryptophanyl-tRNA aminoacylation"/>
    <property type="evidence" value="ECO:0007669"/>
    <property type="project" value="UniProtKB-UniRule"/>
</dbReference>
<evidence type="ECO:0000256" key="2">
    <source>
        <dbReference type="ARBA" id="ARBA00022598"/>
    </source>
</evidence>
<evidence type="ECO:0000256" key="3">
    <source>
        <dbReference type="ARBA" id="ARBA00022741"/>
    </source>
</evidence>
<comment type="caution">
    <text evidence="8">Lacks conserved residue(s) required for the propagation of feature annotation.</text>
</comment>
<feature type="binding site" evidence="8">
    <location>
        <position position="206"/>
    </location>
    <ligand>
        <name>ATP</name>
        <dbReference type="ChEBI" id="CHEBI:30616"/>
    </ligand>
</feature>
<dbReference type="Proteomes" id="UP000655589">
    <property type="component" value="Unassembled WGS sequence"/>
</dbReference>
<dbReference type="Gene3D" id="3.40.50.620">
    <property type="entry name" value="HUPs"/>
    <property type="match status" value="1"/>
</dbReference>
<dbReference type="HAMAP" id="MF_00140_B">
    <property type="entry name" value="Trp_tRNA_synth_B"/>
    <property type="match status" value="1"/>
</dbReference>
<dbReference type="InterPro" id="IPR002306">
    <property type="entry name" value="Trp-tRNA-ligase"/>
</dbReference>
<reference evidence="10" key="1">
    <citation type="journal article" date="2014" name="Int. J. Syst. Evol. Microbiol.">
        <title>Complete genome sequence of Corynebacterium casei LMG S-19264T (=DSM 44701T), isolated from a smear-ripened cheese.</title>
        <authorList>
            <consortium name="US DOE Joint Genome Institute (JGI-PGF)"/>
            <person name="Walter F."/>
            <person name="Albersmeier A."/>
            <person name="Kalinowski J."/>
            <person name="Ruckert C."/>
        </authorList>
    </citation>
    <scope>NUCLEOTIDE SEQUENCE</scope>
    <source>
        <strain evidence="10">JCM 3051</strain>
    </source>
</reference>
<dbReference type="EMBL" id="BMPT01000007">
    <property type="protein sequence ID" value="GGM25141.1"/>
    <property type="molecule type" value="Genomic_DNA"/>
</dbReference>
<reference evidence="10" key="2">
    <citation type="submission" date="2020-09" db="EMBL/GenBank/DDBJ databases">
        <authorList>
            <person name="Sun Q."/>
            <person name="Ohkuma M."/>
        </authorList>
    </citation>
    <scope>NUCLEOTIDE SEQUENCE</scope>
    <source>
        <strain evidence="10">JCM 3051</strain>
    </source>
</reference>
<keyword evidence="5 8" id="KW-0648">Protein biosynthesis</keyword>
<keyword evidence="11" id="KW-1185">Reference proteome</keyword>